<accession>A0A4R6A426</accession>
<dbReference type="AlphaFoldDB" id="A0A4R6A426"/>
<dbReference type="SUPFAM" id="SSF51161">
    <property type="entry name" value="Trimeric LpxA-like enzymes"/>
    <property type="match status" value="2"/>
</dbReference>
<evidence type="ECO:0000256" key="1">
    <source>
        <dbReference type="SAM" id="MobiDB-lite"/>
    </source>
</evidence>
<sequence>MAVPIPALSAEYDGISPSLAGGSVAAGEGAAVLGRATLGAGARLGPFSVIRADGHYVEIGEGFHLGEHGTVHIEHEIYPTHIGHRVTAGAFAVIHACDVGDDCVIERGAVILDGAKIGSGAVITAGSVVFPRKVLEGGWIYAGVPARPVAPVSAAERDSHRDRVRAERPTGHATRRSATTLDGFVAPTARVTGDVVTGDGVGIWYGCILDAGAHRIEIGAGTNIQDNSILSCGTGDIVIGPEVTVGHNVTMSECRIEAKSLIGIGSILAPGTVVESDVLLAAGAHTEPGQRITAEQVWAGRPARPIAEMDERKRRILSATPPTYRAYAASFQSVTHRPLAG</sequence>
<feature type="region of interest" description="Disordered" evidence="1">
    <location>
        <begin position="153"/>
        <end position="176"/>
    </location>
</feature>
<feature type="compositionally biased region" description="Basic and acidic residues" evidence="1">
    <location>
        <begin position="155"/>
        <end position="170"/>
    </location>
</feature>
<proteinExistence type="predicted"/>
<dbReference type="EMBL" id="SNAA01000012">
    <property type="protein sequence ID" value="TDL78350.1"/>
    <property type="molecule type" value="Genomic_DNA"/>
</dbReference>
<evidence type="ECO:0000313" key="2">
    <source>
        <dbReference type="EMBL" id="TDL78350.1"/>
    </source>
</evidence>
<dbReference type="InterPro" id="IPR011004">
    <property type="entry name" value="Trimer_LpxA-like_sf"/>
</dbReference>
<protein>
    <submittedName>
        <fullName evidence="2">Gamma carbonic anhydrase family protein</fullName>
    </submittedName>
</protein>
<dbReference type="Proteomes" id="UP000295701">
    <property type="component" value="Unassembled WGS sequence"/>
</dbReference>
<dbReference type="PANTHER" id="PTHR13061:SF29">
    <property type="entry name" value="GAMMA CARBONIC ANHYDRASE-LIKE 1, MITOCHONDRIAL-RELATED"/>
    <property type="match status" value="1"/>
</dbReference>
<dbReference type="OrthoDB" id="9803036at2"/>
<keyword evidence="3" id="KW-1185">Reference proteome</keyword>
<dbReference type="RefSeq" id="WP_133397260.1">
    <property type="nucleotide sequence ID" value="NZ_SNAA01000012.1"/>
</dbReference>
<dbReference type="Gene3D" id="2.160.10.10">
    <property type="entry name" value="Hexapeptide repeat proteins"/>
    <property type="match status" value="2"/>
</dbReference>
<evidence type="ECO:0000313" key="3">
    <source>
        <dbReference type="Proteomes" id="UP000295701"/>
    </source>
</evidence>
<dbReference type="InterPro" id="IPR050484">
    <property type="entry name" value="Transf_Hexapept/Carb_Anhydrase"/>
</dbReference>
<comment type="caution">
    <text evidence="2">The sequence shown here is derived from an EMBL/GenBank/DDBJ whole genome shotgun (WGS) entry which is preliminary data.</text>
</comment>
<gene>
    <name evidence="2" type="ORF">E2L08_11665</name>
</gene>
<dbReference type="InterPro" id="IPR001451">
    <property type="entry name" value="Hexapep"/>
</dbReference>
<dbReference type="Pfam" id="PF00132">
    <property type="entry name" value="Hexapep"/>
    <property type="match status" value="1"/>
</dbReference>
<dbReference type="PANTHER" id="PTHR13061">
    <property type="entry name" value="DYNACTIN SUBUNIT P25"/>
    <property type="match status" value="1"/>
</dbReference>
<dbReference type="CDD" id="cd04645">
    <property type="entry name" value="LbH_gamma_CA_like"/>
    <property type="match status" value="2"/>
</dbReference>
<name>A0A4R6A426_9RHOB</name>
<organism evidence="2 3">
    <name type="scientific">Palleronia sediminis</name>
    <dbReference type="NCBI Taxonomy" id="2547833"/>
    <lineage>
        <taxon>Bacteria</taxon>
        <taxon>Pseudomonadati</taxon>
        <taxon>Pseudomonadota</taxon>
        <taxon>Alphaproteobacteria</taxon>
        <taxon>Rhodobacterales</taxon>
        <taxon>Roseobacteraceae</taxon>
        <taxon>Palleronia</taxon>
    </lineage>
</organism>
<reference evidence="2 3" key="1">
    <citation type="submission" date="2019-03" db="EMBL/GenBank/DDBJ databases">
        <title>Primorskyibacter sp. SS33 isolated from sediments.</title>
        <authorList>
            <person name="Xunke S."/>
        </authorList>
    </citation>
    <scope>NUCLEOTIDE SEQUENCE [LARGE SCALE GENOMIC DNA]</scope>
    <source>
        <strain evidence="2 3">SS33</strain>
    </source>
</reference>
<dbReference type="InterPro" id="IPR047324">
    <property type="entry name" value="LbH_gamma_CA-like"/>
</dbReference>